<dbReference type="EMBL" id="JAFFHC010000005">
    <property type="protein sequence ID" value="KAK4676194.1"/>
    <property type="molecule type" value="Genomic_DNA"/>
</dbReference>
<dbReference type="PROSITE" id="PS50127">
    <property type="entry name" value="UBC_2"/>
    <property type="match status" value="1"/>
</dbReference>
<organism evidence="2 3">
    <name type="scientific">Podospora pseudoanserina</name>
    <dbReference type="NCBI Taxonomy" id="2609844"/>
    <lineage>
        <taxon>Eukaryota</taxon>
        <taxon>Fungi</taxon>
        <taxon>Dikarya</taxon>
        <taxon>Ascomycota</taxon>
        <taxon>Pezizomycotina</taxon>
        <taxon>Sordariomycetes</taxon>
        <taxon>Sordariomycetidae</taxon>
        <taxon>Sordariales</taxon>
        <taxon>Podosporaceae</taxon>
        <taxon>Podospora</taxon>
    </lineage>
</organism>
<proteinExistence type="predicted"/>
<accession>A0ABR0I7T6</accession>
<dbReference type="Gene3D" id="3.10.110.10">
    <property type="entry name" value="Ubiquitin Conjugating Enzyme"/>
    <property type="match status" value="1"/>
</dbReference>
<dbReference type="InterPro" id="IPR016135">
    <property type="entry name" value="UBQ-conjugating_enzyme/RWD"/>
</dbReference>
<evidence type="ECO:0000259" key="1">
    <source>
        <dbReference type="PROSITE" id="PS50127"/>
    </source>
</evidence>
<dbReference type="RefSeq" id="XP_062799664.1">
    <property type="nucleotide sequence ID" value="XM_062940856.1"/>
</dbReference>
<dbReference type="SUPFAM" id="SSF54495">
    <property type="entry name" value="UBC-like"/>
    <property type="match status" value="1"/>
</dbReference>
<sequence length="91" mass="10459">MRAPEVRFLTRIYHPNITMAGDINPPVTGIPWVPTTTLSIIVDTLHQLLQEPRIDFPLNEEIARVYETDRQSYLATARQWTKRYASGTFSA</sequence>
<feature type="domain" description="UBC core" evidence="1">
    <location>
        <begin position="1"/>
        <end position="86"/>
    </location>
</feature>
<dbReference type="Pfam" id="PF00179">
    <property type="entry name" value="UQ_con"/>
    <property type="match status" value="1"/>
</dbReference>
<keyword evidence="3" id="KW-1185">Reference proteome</keyword>
<dbReference type="Proteomes" id="UP001323617">
    <property type="component" value="Unassembled WGS sequence"/>
</dbReference>
<name>A0ABR0I7T6_9PEZI</name>
<dbReference type="InterPro" id="IPR000608">
    <property type="entry name" value="UBC"/>
</dbReference>
<evidence type="ECO:0000313" key="2">
    <source>
        <dbReference type="EMBL" id="KAK4676194.1"/>
    </source>
</evidence>
<protein>
    <recommendedName>
        <fullName evidence="1">UBC core domain-containing protein</fullName>
    </recommendedName>
</protein>
<evidence type="ECO:0000313" key="3">
    <source>
        <dbReference type="Proteomes" id="UP001323617"/>
    </source>
</evidence>
<gene>
    <name evidence="2" type="ORF">QC764_0085910</name>
</gene>
<dbReference type="PANTHER" id="PTHR24068">
    <property type="entry name" value="UBIQUITIN-CONJUGATING ENZYME E2"/>
    <property type="match status" value="1"/>
</dbReference>
<dbReference type="GeneID" id="87961566"/>
<comment type="caution">
    <text evidence="2">The sequence shown here is derived from an EMBL/GenBank/DDBJ whole genome shotgun (WGS) entry which is preliminary data.</text>
</comment>
<reference evidence="2 3" key="1">
    <citation type="journal article" date="2023" name="bioRxiv">
        <title>High-quality genome assemblies of four members of thePodospora anserinaspecies complex.</title>
        <authorList>
            <person name="Ament-Velasquez S.L."/>
            <person name="Vogan A.A."/>
            <person name="Wallerman O."/>
            <person name="Hartmann F."/>
            <person name="Gautier V."/>
            <person name="Silar P."/>
            <person name="Giraud T."/>
            <person name="Johannesson H."/>
        </authorList>
    </citation>
    <scope>NUCLEOTIDE SEQUENCE [LARGE SCALE GENOMIC DNA]</scope>
    <source>
        <strain evidence="2 3">CBS 124.78</strain>
    </source>
</reference>